<sequence length="307" mass="34331">MTQADAVLVPLVSTQQLYQLLVQPIVKETLNQRDTSGNALAPAVMSGGSFNEIVQKLWEAYAPRVKTRAVKTDGVWSTATPEAAEWAKLMQFKLKKHVVDPSKTDQAWHQWLVKLRGQTVSLLIYEYGVGIIRAQDLDEFKAACIRPEQVDRAGATAEVSLREIVAGLQDVWAATFQPEAVVWRMWGNPITRNLNRSTWETAILDRPPTSVARLLRPADSTLESHLANVTQSASVALDCVQGALEGYRVIRRDWEALDRRLEEYERLLETRGAVIEGFLRDIAPPSRSSVPDPMLHLDNAADTDHID</sequence>
<protein>
    <submittedName>
        <fullName evidence="1">Uncharacterized protein</fullName>
    </submittedName>
</protein>
<dbReference type="Proteomes" id="UP000429607">
    <property type="component" value="Unassembled WGS sequence"/>
</dbReference>
<evidence type="ECO:0000313" key="1">
    <source>
        <dbReference type="EMBL" id="KAE8958021.1"/>
    </source>
</evidence>
<dbReference type="EMBL" id="QXFV01007769">
    <property type="protein sequence ID" value="KAE8958021.1"/>
    <property type="molecule type" value="Genomic_DNA"/>
</dbReference>
<organism evidence="1 2">
    <name type="scientific">Phytophthora rubi</name>
    <dbReference type="NCBI Taxonomy" id="129364"/>
    <lineage>
        <taxon>Eukaryota</taxon>
        <taxon>Sar</taxon>
        <taxon>Stramenopiles</taxon>
        <taxon>Oomycota</taxon>
        <taxon>Peronosporomycetes</taxon>
        <taxon>Peronosporales</taxon>
        <taxon>Peronosporaceae</taxon>
        <taxon>Phytophthora</taxon>
    </lineage>
</organism>
<accession>A0A6A3GM37</accession>
<proteinExistence type="predicted"/>
<dbReference type="AlphaFoldDB" id="A0A6A3GM37"/>
<evidence type="ECO:0000313" key="2">
    <source>
        <dbReference type="Proteomes" id="UP000429607"/>
    </source>
</evidence>
<gene>
    <name evidence="1" type="ORF">PR001_g31175</name>
</gene>
<reference evidence="1 2" key="1">
    <citation type="submission" date="2018-09" db="EMBL/GenBank/DDBJ databases">
        <title>Genomic investigation of the strawberry pathogen Phytophthora fragariae indicates pathogenicity is determined by transcriptional variation in three key races.</title>
        <authorList>
            <person name="Adams T.M."/>
            <person name="Armitage A.D."/>
            <person name="Sobczyk M.K."/>
            <person name="Bates H.J."/>
            <person name="Dunwell J.M."/>
            <person name="Nellist C.F."/>
            <person name="Harrison R.J."/>
        </authorList>
    </citation>
    <scope>NUCLEOTIDE SEQUENCE [LARGE SCALE GENOMIC DNA]</scope>
    <source>
        <strain evidence="1 2">SCRP249</strain>
    </source>
</reference>
<name>A0A6A3GM37_9STRA</name>
<comment type="caution">
    <text evidence="1">The sequence shown here is derived from an EMBL/GenBank/DDBJ whole genome shotgun (WGS) entry which is preliminary data.</text>
</comment>